<accession>A0A809DZQ4</accession>
<gene>
    <name evidence="1" type="ORF">C2L97_01140</name>
</gene>
<protein>
    <submittedName>
        <fullName evidence="1">Uncharacterized protein</fullName>
    </submittedName>
</protein>
<dbReference type="EMBL" id="CP026092">
    <property type="protein sequence ID" value="AYB54770.1"/>
    <property type="molecule type" value="Genomic_DNA"/>
</dbReference>
<name>A0A809DZQ4_RALSL</name>
<organism evidence="1">
    <name type="scientific">Ralstonia solanacearum</name>
    <name type="common">Pseudomonas solanacearum</name>
    <dbReference type="NCBI Taxonomy" id="305"/>
    <lineage>
        <taxon>Bacteria</taxon>
        <taxon>Pseudomonadati</taxon>
        <taxon>Pseudomonadota</taxon>
        <taxon>Betaproteobacteria</taxon>
        <taxon>Burkholderiales</taxon>
        <taxon>Burkholderiaceae</taxon>
        <taxon>Ralstonia</taxon>
        <taxon>Ralstonia solanacearum species complex</taxon>
    </lineage>
</organism>
<evidence type="ECO:0000313" key="1">
    <source>
        <dbReference type="EMBL" id="AYB54770.1"/>
    </source>
</evidence>
<sequence>MRTWVRTLTLRRSCARASRIALFAGRTPFFRGTPCYLRRYPNGRRDTTLKSPDLLHCVPPPNRTFGANSGHSRQALPYVTLCFGRLANLATRSRSASK</sequence>
<reference evidence="1" key="1">
    <citation type="submission" date="2018-01" db="EMBL/GenBank/DDBJ databases">
        <title>Complete Genome Sequence of three strains from Ralstonia solanacearum ecotype Moko sequevar IIA-53 from Brazil.</title>
        <authorList>
            <person name="Silva J.R."/>
            <person name="Albuquerque G.M.R."/>
            <person name="Pais A.K.L."/>
            <person name="Silva A.M.F."/>
            <person name="Boiteux M.E.N.F."/>
            <person name="Souza E.B."/>
            <person name="Mariano R.L.R."/>
        </authorList>
    </citation>
    <scope>NUCLEOTIDE SEQUENCE [LARGE SCALE GENOMIC DNA]</scope>
    <source>
        <strain evidence="1">SFC</strain>
    </source>
</reference>
<proteinExistence type="predicted"/>
<dbReference type="AlphaFoldDB" id="A0A809DZQ4"/>